<keyword evidence="5" id="KW-0479">Metal-binding</keyword>
<evidence type="ECO:0000256" key="11">
    <source>
        <dbReference type="ARBA" id="ARBA00023136"/>
    </source>
</evidence>
<keyword evidence="17" id="KW-1185">Reference proteome</keyword>
<evidence type="ECO:0000256" key="9">
    <source>
        <dbReference type="ARBA" id="ARBA00023004"/>
    </source>
</evidence>
<reference evidence="16" key="2">
    <citation type="submission" date="2015-06" db="UniProtKB">
        <authorList>
            <consortium name="EnsemblMetazoa"/>
        </authorList>
    </citation>
    <scope>IDENTIFICATION</scope>
</reference>
<keyword evidence="10" id="KW-0443">Lipid metabolism</keyword>
<sequence length="312" mass="36934">MKTKNSTKPDNHKFKLKFWKTLFFLYVHTFIPWLFYIFYYLYCYPEEIHNFVILTIFSAIYAYSLAGLGVTAGAHRFWSHKSYKAKLPLRIFLAIAFDASGQHDLISWVTDHRLHHKYSETDADPHNARRGFFFSHIGWLCVKKHPEYLKKAPTVDLSDLYDDPVVVWERRLYYFTSFTTVVIIPIAIPYYLWSIPFWQCYFIAGIRYLVVMHITFAVNSAAHLWGSRPYDRNINPAEQDICKWFMIGEFYHNFHHTFPRDYKASEWGWMQLNIAAMFIELMALIGQAYDLQTTPRSVVVARKKRTGEVTGN</sequence>
<dbReference type="PROSITE" id="PS00476">
    <property type="entry name" value="FATTY_ACID_DESATUR_1"/>
    <property type="match status" value="1"/>
</dbReference>
<dbReference type="GO" id="GO:0004768">
    <property type="term" value="F:stearoyl-CoA 9-desaturase activity"/>
    <property type="evidence" value="ECO:0007669"/>
    <property type="project" value="TreeGrafter"/>
</dbReference>
<comment type="cofactor">
    <cofactor evidence="13">
        <name>Fe(2+)</name>
        <dbReference type="ChEBI" id="CHEBI:29033"/>
    </cofactor>
</comment>
<evidence type="ECO:0000256" key="1">
    <source>
        <dbReference type="ARBA" id="ARBA00004141"/>
    </source>
</evidence>
<dbReference type="PANTHER" id="PTHR11351:SF31">
    <property type="entry name" value="DESATURASE 1, ISOFORM A-RELATED"/>
    <property type="match status" value="1"/>
</dbReference>
<dbReference type="InterPro" id="IPR001522">
    <property type="entry name" value="FADS-1_CS"/>
</dbReference>
<reference evidence="17" key="1">
    <citation type="submission" date="2011-08" db="EMBL/GenBank/DDBJ databases">
        <authorList>
            <person name="Rombauts S."/>
        </authorList>
    </citation>
    <scope>NUCLEOTIDE SEQUENCE</scope>
    <source>
        <strain evidence="17">London</strain>
    </source>
</reference>
<dbReference type="HOGENOM" id="CLU_027359_0_0_1"/>
<feature type="domain" description="Fatty acid desaturase" evidence="15">
    <location>
        <begin position="59"/>
        <end position="260"/>
    </location>
</feature>
<dbReference type="PANTHER" id="PTHR11351">
    <property type="entry name" value="ACYL-COA DESATURASE"/>
    <property type="match status" value="1"/>
</dbReference>
<evidence type="ECO:0000256" key="3">
    <source>
        <dbReference type="ARBA" id="ARBA00022516"/>
    </source>
</evidence>
<keyword evidence="4 13" id="KW-0812">Transmembrane</keyword>
<dbReference type="GO" id="GO:0006636">
    <property type="term" value="P:unsaturated fatty acid biosynthetic process"/>
    <property type="evidence" value="ECO:0007669"/>
    <property type="project" value="TreeGrafter"/>
</dbReference>
<keyword evidence="8 13" id="KW-0560">Oxidoreductase</keyword>
<evidence type="ECO:0000313" key="17">
    <source>
        <dbReference type="Proteomes" id="UP000015104"/>
    </source>
</evidence>
<gene>
    <name evidence="16" type="primary">107360123</name>
</gene>
<feature type="transmembrane region" description="Helical" evidence="14">
    <location>
        <begin position="48"/>
        <end position="74"/>
    </location>
</feature>
<name>T1K2K5_TETUR</name>
<dbReference type="KEGG" id="tut:107360123"/>
<accession>T1K2K5</accession>
<comment type="similarity">
    <text evidence="2 13">Belongs to the fatty acid desaturase type 1 family.</text>
</comment>
<feature type="transmembrane region" description="Helical" evidence="14">
    <location>
        <begin position="21"/>
        <end position="42"/>
    </location>
</feature>
<evidence type="ECO:0000313" key="16">
    <source>
        <dbReference type="EnsemblMetazoa" id="tetur04g05370.1"/>
    </source>
</evidence>
<dbReference type="Pfam" id="PF00487">
    <property type="entry name" value="FA_desaturase"/>
    <property type="match status" value="1"/>
</dbReference>
<feature type="transmembrane region" description="Helical" evidence="14">
    <location>
        <begin position="205"/>
        <end position="225"/>
    </location>
</feature>
<proteinExistence type="inferred from homology"/>
<dbReference type="EnsemblMetazoa" id="tetur04g05370.1">
    <property type="protein sequence ID" value="tetur04g05370.1"/>
    <property type="gene ID" value="tetur04g05370"/>
</dbReference>
<dbReference type="OrthoDB" id="10260134at2759"/>
<dbReference type="OMA" id="NSACHMW"/>
<evidence type="ECO:0000256" key="14">
    <source>
        <dbReference type="SAM" id="Phobius"/>
    </source>
</evidence>
<dbReference type="eggNOG" id="KOG1600">
    <property type="taxonomic scope" value="Eukaryota"/>
</dbReference>
<keyword evidence="3 13" id="KW-0444">Lipid biosynthesis</keyword>
<dbReference type="Proteomes" id="UP000015104">
    <property type="component" value="Unassembled WGS sequence"/>
</dbReference>
<dbReference type="CDD" id="cd03505">
    <property type="entry name" value="Delta9-FADS-like"/>
    <property type="match status" value="1"/>
</dbReference>
<evidence type="ECO:0000256" key="2">
    <source>
        <dbReference type="ARBA" id="ARBA00009295"/>
    </source>
</evidence>
<feature type="transmembrane region" description="Helical" evidence="14">
    <location>
        <begin position="172"/>
        <end position="193"/>
    </location>
</feature>
<evidence type="ECO:0000256" key="6">
    <source>
        <dbReference type="ARBA" id="ARBA00022832"/>
    </source>
</evidence>
<evidence type="ECO:0000256" key="8">
    <source>
        <dbReference type="ARBA" id="ARBA00023002"/>
    </source>
</evidence>
<keyword evidence="11 14" id="KW-0472">Membrane</keyword>
<keyword evidence="6" id="KW-0276">Fatty acid metabolism</keyword>
<keyword evidence="12 13" id="KW-0275">Fatty acid biosynthesis</keyword>
<comment type="domain">
    <text evidence="13">The histidine box domains are involved in binding the catalytic metal ions.</text>
</comment>
<dbReference type="PRINTS" id="PR00075">
    <property type="entry name" value="FACDDSATRASE"/>
</dbReference>
<evidence type="ECO:0000256" key="5">
    <source>
        <dbReference type="ARBA" id="ARBA00022723"/>
    </source>
</evidence>
<keyword evidence="9" id="KW-0408">Iron</keyword>
<dbReference type="GO" id="GO:0005506">
    <property type="term" value="F:iron ion binding"/>
    <property type="evidence" value="ECO:0007669"/>
    <property type="project" value="TreeGrafter"/>
</dbReference>
<evidence type="ECO:0000256" key="13">
    <source>
        <dbReference type="RuleBase" id="RU000581"/>
    </source>
</evidence>
<dbReference type="InterPro" id="IPR005804">
    <property type="entry name" value="FA_desaturase_dom"/>
</dbReference>
<evidence type="ECO:0000256" key="7">
    <source>
        <dbReference type="ARBA" id="ARBA00022989"/>
    </source>
</evidence>
<evidence type="ECO:0000256" key="10">
    <source>
        <dbReference type="ARBA" id="ARBA00023098"/>
    </source>
</evidence>
<evidence type="ECO:0000256" key="12">
    <source>
        <dbReference type="ARBA" id="ARBA00023160"/>
    </source>
</evidence>
<evidence type="ECO:0000259" key="15">
    <source>
        <dbReference type="Pfam" id="PF00487"/>
    </source>
</evidence>
<dbReference type="EMBL" id="CAEY01001364">
    <property type="status" value="NOT_ANNOTATED_CDS"/>
    <property type="molecule type" value="Genomic_DNA"/>
</dbReference>
<dbReference type="InterPro" id="IPR015876">
    <property type="entry name" value="Acyl-CoA_DS"/>
</dbReference>
<organism evidence="16 17">
    <name type="scientific">Tetranychus urticae</name>
    <name type="common">Two-spotted spider mite</name>
    <dbReference type="NCBI Taxonomy" id="32264"/>
    <lineage>
        <taxon>Eukaryota</taxon>
        <taxon>Metazoa</taxon>
        <taxon>Ecdysozoa</taxon>
        <taxon>Arthropoda</taxon>
        <taxon>Chelicerata</taxon>
        <taxon>Arachnida</taxon>
        <taxon>Acari</taxon>
        <taxon>Acariformes</taxon>
        <taxon>Trombidiformes</taxon>
        <taxon>Prostigmata</taxon>
        <taxon>Eleutherengona</taxon>
        <taxon>Raphignathae</taxon>
        <taxon>Tetranychoidea</taxon>
        <taxon>Tetranychidae</taxon>
        <taxon>Tetranychus</taxon>
    </lineage>
</organism>
<dbReference type="GO" id="GO:0005789">
    <property type="term" value="C:endoplasmic reticulum membrane"/>
    <property type="evidence" value="ECO:0007669"/>
    <property type="project" value="TreeGrafter"/>
</dbReference>
<comment type="subcellular location">
    <subcellularLocation>
        <location evidence="1">Membrane</location>
        <topology evidence="1">Multi-pass membrane protein</topology>
    </subcellularLocation>
</comment>
<protein>
    <recommendedName>
        <fullName evidence="15">Fatty acid desaturase domain-containing protein</fullName>
    </recommendedName>
</protein>
<evidence type="ECO:0000256" key="4">
    <source>
        <dbReference type="ARBA" id="ARBA00022692"/>
    </source>
</evidence>
<keyword evidence="7 14" id="KW-1133">Transmembrane helix</keyword>
<dbReference type="AlphaFoldDB" id="T1K2K5"/>